<dbReference type="SUPFAM" id="SSF51004">
    <property type="entry name" value="C-terminal (heme d1) domain of cytochrome cd1-nitrite reductase"/>
    <property type="match status" value="1"/>
</dbReference>
<keyword evidence="3" id="KW-0732">Signal</keyword>
<dbReference type="InterPro" id="IPR011048">
    <property type="entry name" value="Haem_d1_sf"/>
</dbReference>
<dbReference type="InterPro" id="IPR015943">
    <property type="entry name" value="WD40/YVTN_repeat-like_dom_sf"/>
</dbReference>
<keyword evidence="2" id="KW-1133">Transmembrane helix</keyword>
<evidence type="ECO:0000313" key="6">
    <source>
        <dbReference type="EMBL" id="PMQ20810.1"/>
    </source>
</evidence>
<dbReference type="InterPro" id="IPR027372">
    <property type="entry name" value="Phytase-like_dom"/>
</dbReference>
<protein>
    <submittedName>
        <fullName evidence="6">Alkaline phosphatase</fullName>
    </submittedName>
</protein>
<dbReference type="Gene3D" id="2.130.10.10">
    <property type="entry name" value="YVTN repeat-like/Quinoprotein amine dehydrogenase"/>
    <property type="match status" value="1"/>
</dbReference>
<name>A0A2N7S3U2_9MICC</name>
<dbReference type="Pfam" id="PF13449">
    <property type="entry name" value="Phytase-like"/>
    <property type="match status" value="1"/>
</dbReference>
<evidence type="ECO:0000259" key="4">
    <source>
        <dbReference type="Pfam" id="PF13449"/>
    </source>
</evidence>
<feature type="region of interest" description="Disordered" evidence="1">
    <location>
        <begin position="742"/>
        <end position="805"/>
    </location>
</feature>
<feature type="chain" id="PRO_5014976802" evidence="3">
    <location>
        <begin position="28"/>
        <end position="838"/>
    </location>
</feature>
<dbReference type="AlphaFoldDB" id="A0A2N7S3U2"/>
<keyword evidence="2" id="KW-0812">Transmembrane</keyword>
<keyword evidence="2" id="KW-0472">Membrane</keyword>
<accession>A0A2N7S3U2</accession>
<dbReference type="GeneID" id="303185382"/>
<dbReference type="InterPro" id="IPR052956">
    <property type="entry name" value="Mesenchyme-surface_protein"/>
</dbReference>
<dbReference type="PANTHER" id="PTHR46928:SF1">
    <property type="entry name" value="MESENCHYME-SPECIFIC CELL SURFACE GLYCOPROTEIN"/>
    <property type="match status" value="1"/>
</dbReference>
<dbReference type="InterPro" id="IPR055188">
    <property type="entry name" value="Choice_anch_I"/>
</dbReference>
<dbReference type="EMBL" id="PNQX01000001">
    <property type="protein sequence ID" value="PMQ20810.1"/>
    <property type="molecule type" value="Genomic_DNA"/>
</dbReference>
<dbReference type="SUPFAM" id="SSF63829">
    <property type="entry name" value="Calcium-dependent phosphotriesterase"/>
    <property type="match status" value="1"/>
</dbReference>
<evidence type="ECO:0000256" key="3">
    <source>
        <dbReference type="SAM" id="SignalP"/>
    </source>
</evidence>
<dbReference type="Pfam" id="PF22494">
    <property type="entry name" value="choice_anch_I"/>
    <property type="match status" value="1"/>
</dbReference>
<reference evidence="6 7" key="1">
    <citation type="journal article" date="2017" name="Elife">
        <title>Extensive horizontal gene transfer in cheese-associated bacteria.</title>
        <authorList>
            <person name="Bonham K.S."/>
            <person name="Wolfe B.E."/>
            <person name="Dutton R.J."/>
        </authorList>
    </citation>
    <scope>NUCLEOTIDE SEQUENCE [LARGE SCALE GENOMIC DNA]</scope>
    <source>
        <strain evidence="6 7">JB182</strain>
    </source>
</reference>
<feature type="domain" description="Choice-of-anchor I" evidence="5">
    <location>
        <begin position="324"/>
        <end position="408"/>
    </location>
</feature>
<evidence type="ECO:0000256" key="1">
    <source>
        <dbReference type="SAM" id="MobiDB-lite"/>
    </source>
</evidence>
<dbReference type="PANTHER" id="PTHR46928">
    <property type="entry name" value="MESENCHYME-SPECIFIC CELL SURFACE GLYCOPROTEIN"/>
    <property type="match status" value="1"/>
</dbReference>
<dbReference type="OMA" id="WGAVRYP"/>
<sequence length="838" mass="87429">MHRKSIKGAAFLAAAIAASLTPAAAIADSGEYFERVATYPVYQNHPDGAAATTAAEISTVSADGNTLIYSDALSRSIGFLDISDPAQPQGLGLLGLHQLGSAEDEPTSVAAYEQYVFVVVNTSASYSDPSGRVDVVRIADRTLVHSFDLPGQPDSIAISADGAYAGIAIENERDEDAGDGGLPQAPAGSIAIMNLDGAEPAGWTLREVPLSAGTRTAPVALPMLEGAGLDTPQDPEPEYVSINAANQLAVTLQENNGVVLIDLAEGKITSAFGTGAVDLEGIDTEKDGVLDPSGSLSQIPREPDAISWLGEGYLATANEGDWKGGSRGFSIFDAATGKVVWDAGNSFEQLALSHGLYPEHRSGKKGVEPEGLAIAEFDGVDYGFVASERGNFVAVYDLSDPSAPRFVQVLPTTNGPEGILPIPERNLLAISSETDEGEVRSTLALYSFGADEAQFPQLSSDDADPVPFGALSGLSANPADDSRLFAVSDNAYAPRIYTLRTEGGVVESSMPVTGASVELDLEGIAARAEGGFWAAHEGETGAENLLVRIDSAGAVQEEIALPGVDQLGKHGLEGVAVRASGAQEEVVFALQRELPGEDFVRVGRYLPDTGQFNWYGYQLEAAEDGAWNGLSEITALPDGTYAVIERDNQAGPKAKRKAVYQFALPAGSEREVPLVGKELAVDVLPVLRETNGWTQEKLEGLAVAGGQVHVVTDNDAVDEASGETVFANLGAAAELFDLAAPTPAPEEEPEDKPSAEPAPSENSEAESGKDAEESGQPHAPQPSAPIEPQAISDIDRQAKPDKDLAETGARSLWLIPVGAVIALLGAAAAIKSARTRTK</sequence>
<organism evidence="6 7">
    <name type="scientific">Glutamicibacter arilaitensis</name>
    <dbReference type="NCBI Taxonomy" id="256701"/>
    <lineage>
        <taxon>Bacteria</taxon>
        <taxon>Bacillati</taxon>
        <taxon>Actinomycetota</taxon>
        <taxon>Actinomycetes</taxon>
        <taxon>Micrococcales</taxon>
        <taxon>Micrococcaceae</taxon>
        <taxon>Glutamicibacter</taxon>
    </lineage>
</organism>
<feature type="transmembrane region" description="Helical" evidence="2">
    <location>
        <begin position="812"/>
        <end position="830"/>
    </location>
</feature>
<evidence type="ECO:0000259" key="5">
    <source>
        <dbReference type="Pfam" id="PF22494"/>
    </source>
</evidence>
<evidence type="ECO:0000313" key="7">
    <source>
        <dbReference type="Proteomes" id="UP000235739"/>
    </source>
</evidence>
<feature type="signal peptide" evidence="3">
    <location>
        <begin position="1"/>
        <end position="27"/>
    </location>
</feature>
<feature type="domain" description="Phytase-like" evidence="4">
    <location>
        <begin position="467"/>
        <end position="715"/>
    </location>
</feature>
<dbReference type="Proteomes" id="UP000235739">
    <property type="component" value="Unassembled WGS sequence"/>
</dbReference>
<evidence type="ECO:0000256" key="2">
    <source>
        <dbReference type="SAM" id="Phobius"/>
    </source>
</evidence>
<gene>
    <name evidence="6" type="ORF">CIK84_04275</name>
</gene>
<proteinExistence type="predicted"/>
<comment type="caution">
    <text evidence="6">The sequence shown here is derived from an EMBL/GenBank/DDBJ whole genome shotgun (WGS) entry which is preliminary data.</text>
</comment>
<feature type="compositionally biased region" description="Basic and acidic residues" evidence="1">
    <location>
        <begin position="793"/>
        <end position="805"/>
    </location>
</feature>
<dbReference type="RefSeq" id="WP_013349138.1">
    <property type="nucleotide sequence ID" value="NZ_JBQDNZ010000006.1"/>
</dbReference>